<dbReference type="EMBL" id="GG700652">
    <property type="protein sequence ID" value="EGD88716.2"/>
    <property type="molecule type" value="Genomic_DNA"/>
</dbReference>
<keyword evidence="2" id="KW-1185">Reference proteome</keyword>
<dbReference type="Proteomes" id="UP000008864">
    <property type="component" value="Unassembled WGS sequence"/>
</dbReference>
<accession>F2SQU8</accession>
<dbReference type="OrthoDB" id="4207132at2759"/>
<dbReference type="InParanoid" id="F2SQU8"/>
<reference evidence="2" key="1">
    <citation type="journal article" date="2012" name="MBio">
        <title>Comparative genome analysis of Trichophyton rubrum and related dermatophytes reveals candidate genes involved in infection.</title>
        <authorList>
            <person name="Martinez D.A."/>
            <person name="Oliver B.G."/>
            <person name="Graeser Y."/>
            <person name="Goldberg J.M."/>
            <person name="Li W."/>
            <person name="Martinez-Rossi N.M."/>
            <person name="Monod M."/>
            <person name="Shelest E."/>
            <person name="Barton R.C."/>
            <person name="Birch E."/>
            <person name="Brakhage A.A."/>
            <person name="Chen Z."/>
            <person name="Gurr S.J."/>
            <person name="Heiman D."/>
            <person name="Heitman J."/>
            <person name="Kosti I."/>
            <person name="Rossi A."/>
            <person name="Saif S."/>
            <person name="Samalova M."/>
            <person name="Saunders C.W."/>
            <person name="Shea T."/>
            <person name="Summerbell R.C."/>
            <person name="Xu J."/>
            <person name="Young S."/>
            <person name="Zeng Q."/>
            <person name="Birren B.W."/>
            <person name="Cuomo C.A."/>
            <person name="White T.C."/>
        </authorList>
    </citation>
    <scope>NUCLEOTIDE SEQUENCE [LARGE SCALE GENOMIC DNA]</scope>
    <source>
        <strain evidence="2">ATCC MYA-4607 / CBS 118892</strain>
    </source>
</reference>
<evidence type="ECO:0000313" key="1">
    <source>
        <dbReference type="EMBL" id="EGD88716.2"/>
    </source>
</evidence>
<dbReference type="SUPFAM" id="SSF56112">
    <property type="entry name" value="Protein kinase-like (PK-like)"/>
    <property type="match status" value="1"/>
</dbReference>
<gene>
    <name evidence="1" type="ORF">TERG_04961</name>
</gene>
<dbReference type="VEuPathDB" id="FungiDB:TERG_04961"/>
<dbReference type="AlphaFoldDB" id="F2SQU8"/>
<dbReference type="Gene3D" id="1.10.510.10">
    <property type="entry name" value="Transferase(Phosphotransferase) domain 1"/>
    <property type="match status" value="1"/>
</dbReference>
<organism evidence="1 2">
    <name type="scientific">Trichophyton rubrum (strain ATCC MYA-4607 / CBS 118892)</name>
    <name type="common">Athlete's foot fungus</name>
    <dbReference type="NCBI Taxonomy" id="559305"/>
    <lineage>
        <taxon>Eukaryota</taxon>
        <taxon>Fungi</taxon>
        <taxon>Dikarya</taxon>
        <taxon>Ascomycota</taxon>
        <taxon>Pezizomycotina</taxon>
        <taxon>Eurotiomycetes</taxon>
        <taxon>Eurotiomycetidae</taxon>
        <taxon>Onygenales</taxon>
        <taxon>Arthrodermataceae</taxon>
        <taxon>Trichophyton</taxon>
    </lineage>
</organism>
<dbReference type="InterPro" id="IPR011009">
    <property type="entry name" value="Kinase-like_dom_sf"/>
</dbReference>
<protein>
    <submittedName>
        <fullName evidence="1">Uncharacterized protein</fullName>
    </submittedName>
</protein>
<dbReference type="STRING" id="559305.F2SQU8"/>
<dbReference type="HOGENOM" id="CLU_090422_0_0_1"/>
<proteinExistence type="predicted"/>
<evidence type="ECO:0000313" key="2">
    <source>
        <dbReference type="Proteomes" id="UP000008864"/>
    </source>
</evidence>
<sequence length="261" mass="30375">MNVNELEGDLRELYCNRSSFEVPNYTHISTSTAEWKLGPIFSEREVWDLNDPVYDAYITEAAGVCVTTQVKGPTPGVQEFPMTTMFLHPPSPKIVAFKQIMGFMSRRGKMTLFLVDLWYSLSWKGCPGETFKTLTSCLCLKETKLDWLLPKQYDREFYSRRYIHYDPHRRNLMWDRESKKCYIIDLEDARHLDDDCPPKIFTPERDFLVWGIAGPEINTSLYGLDPMVPHDRKFIKNPSDEELEKMAQDAAGKPLYFAETT</sequence>
<name>F2SQU8_TRIRC</name>
<dbReference type="RefSeq" id="XP_047604331.1">
    <property type="nucleotide sequence ID" value="XM_047748351.1"/>
</dbReference>
<dbReference type="GeneID" id="10372923"/>